<evidence type="ECO:0000313" key="8">
    <source>
        <dbReference type="Proteomes" id="UP000011747"/>
    </source>
</evidence>
<dbReference type="EMBL" id="ACWF01000154">
    <property type="protein sequence ID" value="EHL73914.1"/>
    <property type="molecule type" value="Genomic_DNA"/>
</dbReference>
<evidence type="ECO:0000256" key="3">
    <source>
        <dbReference type="ARBA" id="ARBA00022968"/>
    </source>
</evidence>
<dbReference type="InterPro" id="IPR000866">
    <property type="entry name" value="AhpC/TSA"/>
</dbReference>
<dbReference type="PATRIC" id="fig|665952.3.peg.3012"/>
<dbReference type="NCBIfam" id="NF002854">
    <property type="entry name" value="PRK03147.1"/>
    <property type="match status" value="1"/>
</dbReference>
<gene>
    <name evidence="7" type="ORF">HMPREF1015_00138</name>
</gene>
<keyword evidence="3" id="KW-0812">Transmembrane</keyword>
<dbReference type="RefSeq" id="WP_003355205.1">
    <property type="nucleotide sequence ID" value="NZ_JH414764.1"/>
</dbReference>
<feature type="domain" description="Thioredoxin" evidence="6">
    <location>
        <begin position="38"/>
        <end position="177"/>
    </location>
</feature>
<dbReference type="Pfam" id="PF00578">
    <property type="entry name" value="AhpC-TSA"/>
    <property type="match status" value="1"/>
</dbReference>
<accession>G9QPC1</accession>
<dbReference type="GO" id="GO:0017004">
    <property type="term" value="P:cytochrome complex assembly"/>
    <property type="evidence" value="ECO:0007669"/>
    <property type="project" value="UniProtKB-KW"/>
</dbReference>
<evidence type="ECO:0000313" key="7">
    <source>
        <dbReference type="EMBL" id="EHL73914.1"/>
    </source>
</evidence>
<dbReference type="PROSITE" id="PS00194">
    <property type="entry name" value="THIOREDOXIN_1"/>
    <property type="match status" value="1"/>
</dbReference>
<protein>
    <recommendedName>
        <fullName evidence="6">Thioredoxin domain-containing protein</fullName>
    </recommendedName>
</protein>
<name>G9QPC1_9BACI</name>
<dbReference type="AlphaFoldDB" id="G9QPC1"/>
<dbReference type="InterPro" id="IPR036249">
    <property type="entry name" value="Thioredoxin-like_sf"/>
</dbReference>
<evidence type="ECO:0000256" key="4">
    <source>
        <dbReference type="ARBA" id="ARBA00023157"/>
    </source>
</evidence>
<comment type="caution">
    <text evidence="7">The sequence shown here is derived from an EMBL/GenBank/DDBJ whole genome shotgun (WGS) entry which is preliminary data.</text>
</comment>
<keyword evidence="2" id="KW-0201">Cytochrome c-type biogenesis</keyword>
<keyword evidence="4" id="KW-1015">Disulfide bond</keyword>
<dbReference type="PANTHER" id="PTHR42852:SF6">
    <property type="entry name" value="THIOL:DISULFIDE INTERCHANGE PROTEIN DSBE"/>
    <property type="match status" value="1"/>
</dbReference>
<keyword evidence="5" id="KW-0676">Redox-active center</keyword>
<dbReference type="Proteomes" id="UP000011747">
    <property type="component" value="Unassembled WGS sequence"/>
</dbReference>
<evidence type="ECO:0000256" key="1">
    <source>
        <dbReference type="ARBA" id="ARBA00004196"/>
    </source>
</evidence>
<proteinExistence type="predicted"/>
<dbReference type="GO" id="GO:0016209">
    <property type="term" value="F:antioxidant activity"/>
    <property type="evidence" value="ECO:0007669"/>
    <property type="project" value="InterPro"/>
</dbReference>
<dbReference type="SUPFAM" id="SSF52833">
    <property type="entry name" value="Thioredoxin-like"/>
    <property type="match status" value="1"/>
</dbReference>
<evidence type="ECO:0000256" key="5">
    <source>
        <dbReference type="ARBA" id="ARBA00023284"/>
    </source>
</evidence>
<dbReference type="HOGENOM" id="CLU_042529_11_2_9"/>
<dbReference type="GO" id="GO:0016491">
    <property type="term" value="F:oxidoreductase activity"/>
    <property type="evidence" value="ECO:0007669"/>
    <property type="project" value="InterPro"/>
</dbReference>
<dbReference type="GeneID" id="87582153"/>
<organism evidence="7 8">
    <name type="scientific">Bacillus smithii 7_3_47FAA</name>
    <dbReference type="NCBI Taxonomy" id="665952"/>
    <lineage>
        <taxon>Bacteria</taxon>
        <taxon>Bacillati</taxon>
        <taxon>Bacillota</taxon>
        <taxon>Bacilli</taxon>
        <taxon>Bacillales</taxon>
        <taxon>Bacillaceae</taxon>
        <taxon>Bacillus</taxon>
    </lineage>
</organism>
<reference evidence="7 8" key="1">
    <citation type="submission" date="2011-09" db="EMBL/GenBank/DDBJ databases">
        <title>The Genome Sequence of Bacillus smithii 7_3_47FAA.</title>
        <authorList>
            <consortium name="The Broad Institute Genome Sequencing Platform"/>
            <person name="Earl A."/>
            <person name="Ward D."/>
            <person name="Feldgarden M."/>
            <person name="Gevers D."/>
            <person name="Daigneault M."/>
            <person name="Strauss J."/>
            <person name="Allen-Vercoe E."/>
            <person name="Young S.K."/>
            <person name="Zeng Q."/>
            <person name="Gargeya S."/>
            <person name="Fitzgerald M."/>
            <person name="Haas B."/>
            <person name="Abouelleil A."/>
            <person name="Alvarado L."/>
            <person name="Arachchi H.M."/>
            <person name="Berlin A."/>
            <person name="Brown A."/>
            <person name="Chapman S.B."/>
            <person name="Chen Z."/>
            <person name="Dunbar C."/>
            <person name="Freedman E."/>
            <person name="Gearin G."/>
            <person name="Goldberg J."/>
            <person name="Griggs A."/>
            <person name="Gujja S."/>
            <person name="Heiman D."/>
            <person name="Howarth C."/>
            <person name="Larson L."/>
            <person name="Lui A."/>
            <person name="MacDonald P.J.P."/>
            <person name="Montmayeur A."/>
            <person name="Murphy C."/>
            <person name="Neiman D."/>
            <person name="Pearson M."/>
            <person name="Priest M."/>
            <person name="Roberts A."/>
            <person name="Saif S."/>
            <person name="Shea T."/>
            <person name="Shenoy N."/>
            <person name="Sisk P."/>
            <person name="Stolte C."/>
            <person name="Sykes S."/>
            <person name="Wortman J."/>
            <person name="Nusbaum C."/>
            <person name="Birren B."/>
        </authorList>
    </citation>
    <scope>NUCLEOTIDE SEQUENCE [LARGE SCALE GENOMIC DNA]</scope>
    <source>
        <strain evidence="7 8">7_3_47FAA</strain>
    </source>
</reference>
<keyword evidence="8" id="KW-1185">Reference proteome</keyword>
<evidence type="ECO:0000256" key="2">
    <source>
        <dbReference type="ARBA" id="ARBA00022748"/>
    </source>
</evidence>
<keyword evidence="3" id="KW-0735">Signal-anchor</keyword>
<dbReference type="PANTHER" id="PTHR42852">
    <property type="entry name" value="THIOL:DISULFIDE INTERCHANGE PROTEIN DSBE"/>
    <property type="match status" value="1"/>
</dbReference>
<dbReference type="PROSITE" id="PS51352">
    <property type="entry name" value="THIOREDOXIN_2"/>
    <property type="match status" value="1"/>
</dbReference>
<dbReference type="Gene3D" id="3.40.30.10">
    <property type="entry name" value="Glutaredoxin"/>
    <property type="match status" value="1"/>
</dbReference>
<dbReference type="CDD" id="cd02966">
    <property type="entry name" value="TlpA_like_family"/>
    <property type="match status" value="1"/>
</dbReference>
<evidence type="ECO:0000259" key="6">
    <source>
        <dbReference type="PROSITE" id="PS51352"/>
    </source>
</evidence>
<dbReference type="InterPro" id="IPR013766">
    <property type="entry name" value="Thioredoxin_domain"/>
</dbReference>
<dbReference type="InterPro" id="IPR050553">
    <property type="entry name" value="Thioredoxin_ResA/DsbE_sf"/>
</dbReference>
<dbReference type="InterPro" id="IPR017937">
    <property type="entry name" value="Thioredoxin_CS"/>
</dbReference>
<comment type="subcellular location">
    <subcellularLocation>
        <location evidence="1">Cell envelope</location>
    </subcellularLocation>
</comment>
<sequence length="177" mass="20028">MDKKKRRLLVRTIILLILAAAVGYTLYANLTRDEKGSVQKGDQAPDFVLKDLHGKEHKLSDYKGKGVFLNFWGTWCEPCKKEMPDLEKVGKEYKSKGVEILAVNVGEPDLVVKKFAEQYHLTFPIMIDGNKEVLRAYGVDPLPTTFLIDSKGRVKEVIIGGLQNEEQVREKLAEIKP</sequence>
<dbReference type="GO" id="GO:0030313">
    <property type="term" value="C:cell envelope"/>
    <property type="evidence" value="ECO:0007669"/>
    <property type="project" value="UniProtKB-SubCell"/>
</dbReference>